<reference evidence="3" key="1">
    <citation type="journal article" date="2019" name="Int. J. Syst. Evol. Microbiol.">
        <title>The Global Catalogue of Microorganisms (GCM) 10K type strain sequencing project: providing services to taxonomists for standard genome sequencing and annotation.</title>
        <authorList>
            <consortium name="The Broad Institute Genomics Platform"/>
            <consortium name="The Broad Institute Genome Sequencing Center for Infectious Disease"/>
            <person name="Wu L."/>
            <person name="Ma J."/>
        </authorList>
    </citation>
    <scope>NUCLEOTIDE SEQUENCE [LARGE SCALE GENOMIC DNA]</scope>
    <source>
        <strain evidence="3">JCM 17759</strain>
    </source>
</reference>
<feature type="compositionally biased region" description="Acidic residues" evidence="1">
    <location>
        <begin position="192"/>
        <end position="202"/>
    </location>
</feature>
<comment type="caution">
    <text evidence="2">The sequence shown here is derived from an EMBL/GenBank/DDBJ whole genome shotgun (WGS) entry which is preliminary data.</text>
</comment>
<dbReference type="RefSeq" id="WP_345328380.1">
    <property type="nucleotide sequence ID" value="NZ_BAABGA010000120.1"/>
</dbReference>
<protein>
    <submittedName>
        <fullName evidence="2">Uncharacterized protein</fullName>
    </submittedName>
</protein>
<proteinExistence type="predicted"/>
<sequence length="208" mass="22552">MSQTEFLSTSSLTPKKFALIAVLVGVLGFVLFAPKDEGQEFDTPPSLRTNRAITKVSFQKSPDNLHPPVRWPDVHLDHVLATNPFETIFVKEKAPVAKQPKLEAPPVVAQVVVDETIAVEPKTTIEHRPHEEVKIIYENTSGRVAVIGSTRVRVGDVLPEGRVVEITPNHVIVAVEVAVDPESGESASGDPVLDEPALDEVLPEIPAA</sequence>
<dbReference type="Proteomes" id="UP001500840">
    <property type="component" value="Unassembled WGS sequence"/>
</dbReference>
<organism evidence="2 3">
    <name type="scientific">Novipirellula rosea</name>
    <dbReference type="NCBI Taxonomy" id="1031540"/>
    <lineage>
        <taxon>Bacteria</taxon>
        <taxon>Pseudomonadati</taxon>
        <taxon>Planctomycetota</taxon>
        <taxon>Planctomycetia</taxon>
        <taxon>Pirellulales</taxon>
        <taxon>Pirellulaceae</taxon>
        <taxon>Novipirellula</taxon>
    </lineage>
</organism>
<name>A0ABP8NT39_9BACT</name>
<feature type="region of interest" description="Disordered" evidence="1">
    <location>
        <begin position="182"/>
        <end position="208"/>
    </location>
</feature>
<accession>A0ABP8NT39</accession>
<gene>
    <name evidence="2" type="ORF">GCM10023156_70020</name>
</gene>
<evidence type="ECO:0000256" key="1">
    <source>
        <dbReference type="SAM" id="MobiDB-lite"/>
    </source>
</evidence>
<keyword evidence="3" id="KW-1185">Reference proteome</keyword>
<evidence type="ECO:0000313" key="2">
    <source>
        <dbReference type="EMBL" id="GAA4472857.1"/>
    </source>
</evidence>
<evidence type="ECO:0000313" key="3">
    <source>
        <dbReference type="Proteomes" id="UP001500840"/>
    </source>
</evidence>
<dbReference type="EMBL" id="BAABGA010000120">
    <property type="protein sequence ID" value="GAA4472857.1"/>
    <property type="molecule type" value="Genomic_DNA"/>
</dbReference>